<reference evidence="1" key="1">
    <citation type="submission" date="2020-10" db="EMBL/GenBank/DDBJ databases">
        <authorList>
            <person name="Gilroy R."/>
        </authorList>
    </citation>
    <scope>NUCLEOTIDE SEQUENCE</scope>
    <source>
        <strain evidence="1">CHK199-13235</strain>
    </source>
</reference>
<dbReference type="Pfam" id="PF12900">
    <property type="entry name" value="Pyridox_ox_2"/>
    <property type="match status" value="1"/>
</dbReference>
<comment type="caution">
    <text evidence="1">The sequence shown here is derived from an EMBL/GenBank/DDBJ whole genome shotgun (WGS) entry which is preliminary data.</text>
</comment>
<dbReference type="Gene3D" id="2.30.110.10">
    <property type="entry name" value="Electron Transport, Fmn-binding Protein, Chain A"/>
    <property type="match status" value="1"/>
</dbReference>
<name>A0A9D1FQJ2_9FIRM</name>
<dbReference type="PANTHER" id="PTHR34071">
    <property type="entry name" value="5-NITROIMIDAZOLE ANTIBIOTICS RESISTANCE PROTEIN, NIMA-FAMILY-RELATED PROTEIN-RELATED"/>
    <property type="match status" value="1"/>
</dbReference>
<dbReference type="PANTHER" id="PTHR34071:SF2">
    <property type="entry name" value="FLAVIN-NUCLEOTIDE-BINDING PROTEIN"/>
    <property type="match status" value="1"/>
</dbReference>
<organism evidence="1 2">
    <name type="scientific">Candidatus Merdivicinus excrementipullorum</name>
    <dbReference type="NCBI Taxonomy" id="2840867"/>
    <lineage>
        <taxon>Bacteria</taxon>
        <taxon>Bacillati</taxon>
        <taxon>Bacillota</taxon>
        <taxon>Clostridia</taxon>
        <taxon>Eubacteriales</taxon>
        <taxon>Oscillospiraceae</taxon>
        <taxon>Oscillospiraceae incertae sedis</taxon>
        <taxon>Candidatus Merdivicinus</taxon>
    </lineage>
</organism>
<dbReference type="InterPro" id="IPR012349">
    <property type="entry name" value="Split_barrel_FMN-bd"/>
</dbReference>
<dbReference type="SUPFAM" id="SSF50475">
    <property type="entry name" value="FMN-binding split barrel"/>
    <property type="match status" value="1"/>
</dbReference>
<dbReference type="Proteomes" id="UP000824002">
    <property type="component" value="Unassembled WGS sequence"/>
</dbReference>
<protein>
    <submittedName>
        <fullName evidence="1">Pyridoxamine 5'-phosphate oxidase family protein</fullName>
    </submittedName>
</protein>
<dbReference type="InterPro" id="IPR024747">
    <property type="entry name" value="Pyridox_Oxase-rel"/>
</dbReference>
<sequence length="172" mass="19333">MLDAKQILPPLRRKDREITGDAAIENILDRCDVCRIALNGLEGYPYIVPLNFGWEKKDGAYVFYFHCAKAGTKLDLLRADGRCAFELDAGHKLLWAEDPAETGMAYESVCGLGRITEVLSPEEKLRGLRRLLYQYTGEEETPLKENTVNGVTVLRMEVLELRAKKCPETGLA</sequence>
<evidence type="ECO:0000313" key="1">
    <source>
        <dbReference type="EMBL" id="HIS77515.1"/>
    </source>
</evidence>
<gene>
    <name evidence="1" type="ORF">IAB51_12015</name>
</gene>
<dbReference type="AlphaFoldDB" id="A0A9D1FQJ2"/>
<accession>A0A9D1FQJ2</accession>
<evidence type="ECO:0000313" key="2">
    <source>
        <dbReference type="Proteomes" id="UP000824002"/>
    </source>
</evidence>
<proteinExistence type="predicted"/>
<dbReference type="EMBL" id="DVJP01000077">
    <property type="protein sequence ID" value="HIS77515.1"/>
    <property type="molecule type" value="Genomic_DNA"/>
</dbReference>
<reference evidence="1" key="2">
    <citation type="journal article" date="2021" name="PeerJ">
        <title>Extensive microbial diversity within the chicken gut microbiome revealed by metagenomics and culture.</title>
        <authorList>
            <person name="Gilroy R."/>
            <person name="Ravi A."/>
            <person name="Getino M."/>
            <person name="Pursley I."/>
            <person name="Horton D.L."/>
            <person name="Alikhan N.F."/>
            <person name="Baker D."/>
            <person name="Gharbi K."/>
            <person name="Hall N."/>
            <person name="Watson M."/>
            <person name="Adriaenssens E.M."/>
            <person name="Foster-Nyarko E."/>
            <person name="Jarju S."/>
            <person name="Secka A."/>
            <person name="Antonio M."/>
            <person name="Oren A."/>
            <person name="Chaudhuri R.R."/>
            <person name="La Ragione R."/>
            <person name="Hildebrand F."/>
            <person name="Pallen M.J."/>
        </authorList>
    </citation>
    <scope>NUCLEOTIDE SEQUENCE</scope>
    <source>
        <strain evidence="1">CHK199-13235</strain>
    </source>
</reference>